<dbReference type="SMART" id="SM00060">
    <property type="entry name" value="FN3"/>
    <property type="match status" value="1"/>
</dbReference>
<feature type="transmembrane region" description="Helical" evidence="1">
    <location>
        <begin position="376"/>
        <end position="394"/>
    </location>
</feature>
<organism evidence="4 5">
    <name type="scientific">Candidatus Shapirobacteria bacterium CG03_land_8_20_14_0_80_40_19</name>
    <dbReference type="NCBI Taxonomy" id="1974880"/>
    <lineage>
        <taxon>Bacteria</taxon>
        <taxon>Candidatus Shapironibacteriota</taxon>
    </lineage>
</organism>
<sequence>MKKFLISFILVSLLSASGVKAVDLTVTCDGTSCDTSPAGNAALFEVNNWLPGETLTQTINVSNGDQEGEGDDCNLYMALKNKKQTPADFASRIFTVIKEGASDLFGIRNGSSYASSDKTLQDLYTSGAIFLKTIPFGSSTAFDWTATFDSTTGNYYQGAKTTFDFDLSFTCGVEPAPTSTPVPTATSVPGPNPTSVPPPGCDDPTPGIPSGLYAVVGPGAGQVTLYWTAPARPYTYFLIAYSDSPDWPPKWGNPDVGDTSSYTVSGLGVGTYWFWVRAGNGCMPGEYTGPVSPGAIAGISTGGIAEGFQEGVLGTQEGLEGELDGGISSQEGALVEGAKTQKVCPFWWIVLIGQTVFLGIFYALNRRRKEWIKRWWLMTVATILLAYFIDYYAHTRWYIPSKMCSWEKWLGILLAGMETTLFRKIRKTS</sequence>
<gene>
    <name evidence="4" type="ORF">COS55_00900</name>
</gene>
<proteinExistence type="predicted"/>
<dbReference type="AlphaFoldDB" id="A0A2M7BFM8"/>
<evidence type="ECO:0000256" key="1">
    <source>
        <dbReference type="SAM" id="Phobius"/>
    </source>
</evidence>
<feature type="domain" description="Fibronectin type-III" evidence="3">
    <location>
        <begin position="208"/>
        <end position="299"/>
    </location>
</feature>
<dbReference type="PROSITE" id="PS50853">
    <property type="entry name" value="FN3"/>
    <property type="match status" value="1"/>
</dbReference>
<dbReference type="InterPro" id="IPR036116">
    <property type="entry name" value="FN3_sf"/>
</dbReference>
<reference evidence="5" key="1">
    <citation type="submission" date="2017-09" db="EMBL/GenBank/DDBJ databases">
        <title>Depth-based differentiation of microbial function through sediment-hosted aquifers and enrichment of novel symbionts in the deep terrestrial subsurface.</title>
        <authorList>
            <person name="Probst A.J."/>
            <person name="Ladd B."/>
            <person name="Jarett J.K."/>
            <person name="Geller-Mcgrath D.E."/>
            <person name="Sieber C.M.K."/>
            <person name="Emerson J.B."/>
            <person name="Anantharaman K."/>
            <person name="Thomas B.C."/>
            <person name="Malmstrom R."/>
            <person name="Stieglmeier M."/>
            <person name="Klingl A."/>
            <person name="Woyke T."/>
            <person name="Ryan C.M."/>
            <person name="Banfield J.F."/>
        </authorList>
    </citation>
    <scope>NUCLEOTIDE SEQUENCE [LARGE SCALE GENOMIC DNA]</scope>
</reference>
<accession>A0A2M7BFM8</accession>
<evidence type="ECO:0000313" key="4">
    <source>
        <dbReference type="EMBL" id="PIV01880.1"/>
    </source>
</evidence>
<name>A0A2M7BFM8_9BACT</name>
<dbReference type="InterPro" id="IPR013783">
    <property type="entry name" value="Ig-like_fold"/>
</dbReference>
<feature type="transmembrane region" description="Helical" evidence="1">
    <location>
        <begin position="346"/>
        <end position="364"/>
    </location>
</feature>
<dbReference type="CDD" id="cd00063">
    <property type="entry name" value="FN3"/>
    <property type="match status" value="1"/>
</dbReference>
<evidence type="ECO:0000313" key="5">
    <source>
        <dbReference type="Proteomes" id="UP000230399"/>
    </source>
</evidence>
<dbReference type="InterPro" id="IPR003961">
    <property type="entry name" value="FN3_dom"/>
</dbReference>
<evidence type="ECO:0000259" key="3">
    <source>
        <dbReference type="PROSITE" id="PS50853"/>
    </source>
</evidence>
<protein>
    <recommendedName>
        <fullName evidence="3">Fibronectin type-III domain-containing protein</fullName>
    </recommendedName>
</protein>
<feature type="signal peptide" evidence="2">
    <location>
        <begin position="1"/>
        <end position="21"/>
    </location>
</feature>
<dbReference type="EMBL" id="PEVD01000012">
    <property type="protein sequence ID" value="PIV01880.1"/>
    <property type="molecule type" value="Genomic_DNA"/>
</dbReference>
<keyword evidence="1" id="KW-0472">Membrane</keyword>
<comment type="caution">
    <text evidence="4">The sequence shown here is derived from an EMBL/GenBank/DDBJ whole genome shotgun (WGS) entry which is preliminary data.</text>
</comment>
<dbReference type="Proteomes" id="UP000230399">
    <property type="component" value="Unassembled WGS sequence"/>
</dbReference>
<dbReference type="Gene3D" id="2.60.40.10">
    <property type="entry name" value="Immunoglobulins"/>
    <property type="match status" value="1"/>
</dbReference>
<keyword evidence="1" id="KW-1133">Transmembrane helix</keyword>
<feature type="chain" id="PRO_5014805291" description="Fibronectin type-III domain-containing protein" evidence="2">
    <location>
        <begin position="22"/>
        <end position="429"/>
    </location>
</feature>
<keyword evidence="1" id="KW-0812">Transmembrane</keyword>
<dbReference type="SUPFAM" id="SSF49265">
    <property type="entry name" value="Fibronectin type III"/>
    <property type="match status" value="1"/>
</dbReference>
<evidence type="ECO:0000256" key="2">
    <source>
        <dbReference type="SAM" id="SignalP"/>
    </source>
</evidence>
<keyword evidence="2" id="KW-0732">Signal</keyword>